<dbReference type="InterPro" id="IPR000297">
    <property type="entry name" value="PPIase_PpiC"/>
</dbReference>
<reference evidence="3 4" key="1">
    <citation type="submission" date="2019-05" db="EMBL/GenBank/DDBJ databases">
        <title>The Complete Genome Sequence of the n-alkane-degrading Desulfoglaeba alkanexedens ALDC reveals multiple alkylsuccinate synthase gene clusters.</title>
        <authorList>
            <person name="Callaghan A.V."/>
            <person name="Davidova I.A."/>
            <person name="Duncan K.E."/>
            <person name="Morris B."/>
            <person name="McInerney M.J."/>
        </authorList>
    </citation>
    <scope>NUCLEOTIDE SEQUENCE [LARGE SCALE GENOMIC DNA]</scope>
    <source>
        <strain evidence="3 4">ALDC</strain>
    </source>
</reference>
<accession>A0A4P8L6B6</accession>
<dbReference type="InterPro" id="IPR023058">
    <property type="entry name" value="PPIase_PpiC_CS"/>
</dbReference>
<dbReference type="GO" id="GO:0003755">
    <property type="term" value="F:peptidyl-prolyl cis-trans isomerase activity"/>
    <property type="evidence" value="ECO:0007669"/>
    <property type="project" value="UniProtKB-KW"/>
</dbReference>
<dbReference type="EMBL" id="CP040098">
    <property type="protein sequence ID" value="QCQ23579.1"/>
    <property type="molecule type" value="Genomic_DNA"/>
</dbReference>
<proteinExistence type="predicted"/>
<keyword evidence="4" id="KW-1185">Reference proteome</keyword>
<dbReference type="KEGG" id="dax:FDQ92_13560"/>
<name>A0A4P8L6B6_9BACT</name>
<evidence type="ECO:0000313" key="3">
    <source>
        <dbReference type="EMBL" id="QCQ23579.1"/>
    </source>
</evidence>
<dbReference type="Gene3D" id="3.10.50.40">
    <property type="match status" value="1"/>
</dbReference>
<dbReference type="PROSITE" id="PS01096">
    <property type="entry name" value="PPIC_PPIASE_1"/>
    <property type="match status" value="1"/>
</dbReference>
<protein>
    <recommendedName>
        <fullName evidence="2">PpiC domain-containing protein</fullName>
    </recommendedName>
</protein>
<gene>
    <name evidence="3" type="ORF">FDQ92_13560</name>
</gene>
<evidence type="ECO:0000313" key="4">
    <source>
        <dbReference type="Proteomes" id="UP000298602"/>
    </source>
</evidence>
<dbReference type="Pfam" id="PF00639">
    <property type="entry name" value="Rotamase"/>
    <property type="match status" value="1"/>
</dbReference>
<evidence type="ECO:0000256" key="1">
    <source>
        <dbReference type="PROSITE-ProRule" id="PRU00278"/>
    </source>
</evidence>
<dbReference type="PROSITE" id="PS50198">
    <property type="entry name" value="PPIC_PPIASE_2"/>
    <property type="match status" value="1"/>
</dbReference>
<dbReference type="PANTHER" id="PTHR47245:SF2">
    <property type="entry name" value="PEPTIDYL-PROLYL CIS-TRANS ISOMERASE HP_0175-RELATED"/>
    <property type="match status" value="1"/>
</dbReference>
<dbReference type="Proteomes" id="UP000298602">
    <property type="component" value="Chromosome"/>
</dbReference>
<dbReference type="AlphaFoldDB" id="A0A4P8L6B6"/>
<dbReference type="InterPro" id="IPR050245">
    <property type="entry name" value="PrsA_foldase"/>
</dbReference>
<sequence length="191" mass="21376">MTRDSAIRQLVDKEVAGKVTVSDEETKAFYDAHQEMFKQPERVRASHILVTVAEDASQADRDAAMKKIKDIQKRVNAGEDFAELAKAHSQCPSAQKGGDLGFFRRGQMVKPFEEAAFALKPGEVSDIVETQFGYHIIKVTERAEASTASYDEVKERLANHLKQEEIKKQAGEYVEALKAKAKIERTPPEKP</sequence>
<keyword evidence="1" id="KW-0413">Isomerase</keyword>
<reference evidence="3 4" key="2">
    <citation type="submission" date="2019-05" db="EMBL/GenBank/DDBJ databases">
        <authorList>
            <person name="Suflita J.M."/>
            <person name="Marks C.R."/>
        </authorList>
    </citation>
    <scope>NUCLEOTIDE SEQUENCE [LARGE SCALE GENOMIC DNA]</scope>
    <source>
        <strain evidence="3 4">ALDC</strain>
    </source>
</reference>
<dbReference type="InterPro" id="IPR046357">
    <property type="entry name" value="PPIase_dom_sf"/>
</dbReference>
<keyword evidence="1" id="KW-0697">Rotamase</keyword>
<dbReference type="PANTHER" id="PTHR47245">
    <property type="entry name" value="PEPTIDYLPROLYL ISOMERASE"/>
    <property type="match status" value="1"/>
</dbReference>
<feature type="domain" description="PpiC" evidence="2">
    <location>
        <begin position="40"/>
        <end position="141"/>
    </location>
</feature>
<organism evidence="3 4">
    <name type="scientific">Desulfoglaeba alkanexedens ALDC</name>
    <dbReference type="NCBI Taxonomy" id="980445"/>
    <lineage>
        <taxon>Bacteria</taxon>
        <taxon>Pseudomonadati</taxon>
        <taxon>Thermodesulfobacteriota</taxon>
        <taxon>Syntrophobacteria</taxon>
        <taxon>Syntrophobacterales</taxon>
        <taxon>Syntrophobacteraceae</taxon>
        <taxon>Desulfoglaeba</taxon>
    </lineage>
</organism>
<evidence type="ECO:0000259" key="2">
    <source>
        <dbReference type="PROSITE" id="PS50198"/>
    </source>
</evidence>
<dbReference type="SUPFAM" id="SSF54534">
    <property type="entry name" value="FKBP-like"/>
    <property type="match status" value="1"/>
</dbReference>
<dbReference type="OrthoDB" id="14196at2"/>